<name>F0W1W7_9STRA</name>
<keyword evidence="1" id="KW-0175">Coiled coil</keyword>
<sequence length="240" mass="27121">MNAYSEETEEKKHRRCKLAELEAQIADDQRNEEQLSLQNKVLAVRFEAAIREKEATQRSVDAIQQNIEVYACKYTHTCSKFIHNVYSKRNEKVSISVSPQSRTNANDPGNALEIQQKTAQMEKKSLLTAKKLAALKRFQSRQSGRLEALSSEAAQLEEQVDALGRENETLEQKLHASKLSRKSLKIQAPCSSRSLVIKAHGKRPQKSTGKIAMKKITGKEQGRVSERITHVIEDDFSLSD</sequence>
<reference evidence="2" key="2">
    <citation type="submission" date="2011-02" db="EMBL/GenBank/DDBJ databases">
        <authorList>
            <person name="MacLean D."/>
        </authorList>
    </citation>
    <scope>NUCLEOTIDE SEQUENCE</scope>
</reference>
<proteinExistence type="predicted"/>
<feature type="coiled-coil region" evidence="1">
    <location>
        <begin position="139"/>
        <end position="173"/>
    </location>
</feature>
<dbReference type="EMBL" id="FR824053">
    <property type="protein sequence ID" value="CCA15046.1"/>
    <property type="molecule type" value="Genomic_DNA"/>
</dbReference>
<feature type="coiled-coil region" evidence="1">
    <location>
        <begin position="4"/>
        <end position="66"/>
    </location>
</feature>
<evidence type="ECO:0000313" key="2">
    <source>
        <dbReference type="EMBL" id="CCA15046.1"/>
    </source>
</evidence>
<gene>
    <name evidence="2" type="primary">AlNc14C8G1046</name>
    <name evidence="2" type="ORF">ALNC14_011890</name>
</gene>
<organism evidence="2">
    <name type="scientific">Albugo laibachii Nc14</name>
    <dbReference type="NCBI Taxonomy" id="890382"/>
    <lineage>
        <taxon>Eukaryota</taxon>
        <taxon>Sar</taxon>
        <taxon>Stramenopiles</taxon>
        <taxon>Oomycota</taxon>
        <taxon>Peronosporomycetes</taxon>
        <taxon>Albuginales</taxon>
        <taxon>Albuginaceae</taxon>
        <taxon>Albugo</taxon>
    </lineage>
</organism>
<evidence type="ECO:0000256" key="1">
    <source>
        <dbReference type="SAM" id="Coils"/>
    </source>
</evidence>
<protein>
    <submittedName>
        <fullName evidence="2">AlNc14C8G1046 protein</fullName>
    </submittedName>
</protein>
<dbReference type="AlphaFoldDB" id="F0W1W7"/>
<dbReference type="HOGENOM" id="CLU_1158141_0_0_1"/>
<reference evidence="2" key="1">
    <citation type="journal article" date="2011" name="PLoS Biol.">
        <title>Gene gain and loss during evolution of obligate parasitism in the white rust pathogen of Arabidopsis thaliana.</title>
        <authorList>
            <person name="Kemen E."/>
            <person name="Gardiner A."/>
            <person name="Schultz-Larsen T."/>
            <person name="Kemen A.C."/>
            <person name="Balmuth A.L."/>
            <person name="Robert-Seilaniantz A."/>
            <person name="Bailey K."/>
            <person name="Holub E."/>
            <person name="Studholme D.J."/>
            <person name="Maclean D."/>
            <person name="Jones J.D."/>
        </authorList>
    </citation>
    <scope>NUCLEOTIDE SEQUENCE</scope>
</reference>
<accession>F0W1W7</accession>